<gene>
    <name evidence="1" type="ORF">BaRGS_00014937</name>
</gene>
<evidence type="ECO:0000313" key="2">
    <source>
        <dbReference type="Proteomes" id="UP001519460"/>
    </source>
</evidence>
<proteinExistence type="predicted"/>
<sequence length="104" mass="11558">MVLRRRITCTPIPLILYCLVENNQQVLLVPLIVLFTVCLLNSGHDRKTALADTPHYTQGLIYHSNAPAIILLNDPASVERAIRGASVRRRYGSTALAADTSRFE</sequence>
<dbReference type="AlphaFoldDB" id="A0ABD0L2P9"/>
<accession>A0ABD0L2P9</accession>
<reference evidence="1 2" key="1">
    <citation type="journal article" date="2023" name="Sci. Data">
        <title>Genome assembly of the Korean intertidal mud-creeper Batillaria attramentaria.</title>
        <authorList>
            <person name="Patra A.K."/>
            <person name="Ho P.T."/>
            <person name="Jun S."/>
            <person name="Lee S.J."/>
            <person name="Kim Y."/>
            <person name="Won Y.J."/>
        </authorList>
    </citation>
    <scope>NUCLEOTIDE SEQUENCE [LARGE SCALE GENOMIC DNA]</scope>
    <source>
        <strain evidence="1">Wonlab-2016</strain>
    </source>
</reference>
<organism evidence="1 2">
    <name type="scientific">Batillaria attramentaria</name>
    <dbReference type="NCBI Taxonomy" id="370345"/>
    <lineage>
        <taxon>Eukaryota</taxon>
        <taxon>Metazoa</taxon>
        <taxon>Spiralia</taxon>
        <taxon>Lophotrochozoa</taxon>
        <taxon>Mollusca</taxon>
        <taxon>Gastropoda</taxon>
        <taxon>Caenogastropoda</taxon>
        <taxon>Sorbeoconcha</taxon>
        <taxon>Cerithioidea</taxon>
        <taxon>Batillariidae</taxon>
        <taxon>Batillaria</taxon>
    </lineage>
</organism>
<dbReference type="EMBL" id="JACVVK020000089">
    <property type="protein sequence ID" value="KAK7493796.1"/>
    <property type="molecule type" value="Genomic_DNA"/>
</dbReference>
<protein>
    <submittedName>
        <fullName evidence="1">Uncharacterized protein</fullName>
    </submittedName>
</protein>
<keyword evidence="2" id="KW-1185">Reference proteome</keyword>
<evidence type="ECO:0000313" key="1">
    <source>
        <dbReference type="EMBL" id="KAK7493796.1"/>
    </source>
</evidence>
<comment type="caution">
    <text evidence="1">The sequence shown here is derived from an EMBL/GenBank/DDBJ whole genome shotgun (WGS) entry which is preliminary data.</text>
</comment>
<name>A0ABD0L2P9_9CAEN</name>
<dbReference type="Proteomes" id="UP001519460">
    <property type="component" value="Unassembled WGS sequence"/>
</dbReference>